<name>A0A5C6SWU4_FUSOC</name>
<dbReference type="InterPro" id="IPR036770">
    <property type="entry name" value="Ankyrin_rpt-contain_sf"/>
</dbReference>
<dbReference type="AlphaFoldDB" id="A0A5C6SWU4"/>
<reference evidence="1 2" key="1">
    <citation type="submission" date="2019-07" db="EMBL/GenBank/DDBJ databases">
        <title>The First High-Quality Draft Genome Sequence of the Causal Agent of the Current Panama Disease Epidemic.</title>
        <authorList>
            <person name="Warmington R.J."/>
            <person name="Kay W."/>
            <person name="Jeffries A."/>
            <person name="Bebber D."/>
            <person name="Moore K."/>
            <person name="Studholme D.J."/>
        </authorList>
    </citation>
    <scope>NUCLEOTIDE SEQUENCE [LARGE SCALE GENOMIC DNA]</scope>
    <source>
        <strain evidence="1 2">TR4</strain>
    </source>
</reference>
<evidence type="ECO:0000313" key="2">
    <source>
        <dbReference type="Proteomes" id="UP000321331"/>
    </source>
</evidence>
<dbReference type="Proteomes" id="UP000321331">
    <property type="component" value="Unassembled WGS sequence"/>
</dbReference>
<evidence type="ECO:0008006" key="3">
    <source>
        <dbReference type="Google" id="ProtNLM"/>
    </source>
</evidence>
<comment type="caution">
    <text evidence="1">The sequence shown here is derived from an EMBL/GenBank/DDBJ whole genome shotgun (WGS) entry which is preliminary data.</text>
</comment>
<evidence type="ECO:0000313" key="1">
    <source>
        <dbReference type="EMBL" id="TXC02744.1"/>
    </source>
</evidence>
<proteinExistence type="predicted"/>
<dbReference type="EMBL" id="VMNF01000008">
    <property type="protein sequence ID" value="TXC02744.1"/>
    <property type="molecule type" value="Genomic_DNA"/>
</dbReference>
<protein>
    <recommendedName>
        <fullName evidence="3">Fungal N-terminal domain-containing protein</fullName>
    </recommendedName>
</protein>
<gene>
    <name evidence="1" type="ORF">FocTR4_00014928</name>
</gene>
<dbReference type="SUPFAM" id="SSF48403">
    <property type="entry name" value="Ankyrin repeat"/>
    <property type="match status" value="1"/>
</dbReference>
<dbReference type="Gene3D" id="1.25.40.20">
    <property type="entry name" value="Ankyrin repeat-containing domain"/>
    <property type="match status" value="1"/>
</dbReference>
<sequence>MAELALAVIPLGITVTSGLVKYLKTFNDHDDDLARLLNPELSISSSEASVCLRECQKVLEELDTLQQKIFATTTSAAATTPHVRTKNKIKGGCKKLMYPLRRSDIEALQGALNGLSTTLTLALGMLHLDEEFLTRKILNEQMVEIQKNKIVSSNISTDIKELRQPISEIGSSLPVLQTSVDAIVPHFDQRFDQISYQISYQNVQMQAQIESLLEIAGPTRYQDRLRTNQQLSYSRSGGEGTHLAAREIEQELHTLSKRADSVSTCSCQLRRVRQTKRFALGPVHFFEEMLSNCRHERDCDFFLMSSDYEKTRTISFTSLTSFLKKGLEVSFTTRARTGTLSISPSFTYFPVVDLDVAPAFLVIRYLHDAIELRSINEARSRTILSAAQRKLQELFCSGRASPNDVTEDSLTLLHILGLSTYPWRELIDYYDQNQSVARSKFHYLVQPCAATLPVISEGLWYELVHYGPLGLAVIRNNLPEVERLISLHPHMLKEVSHYGETPLHIAIYRLDILEALAKEANSEVWIQYTDDGATVLNLAIQISHEISAGCPIIPHRDFRQGCQLYVPERSFSEASLHCRTLLAKELHSRRWQLRDLARNKLSITEFSNFTALEEVPDIDAIAMDGLLRQKGILGLGPLSTFVDEDLPKQPCRDVGYYSRSIFFDLGNPEDAELFLDCDFKLICADQHHDFSLDRALFNRFPSWSRSISLDYAIWLFDHQAPLWKWSSRFTSPMPSIFVLADILGIQDYKCPGQDNTKDKGEHYLSKSVLLDNCSCLCSPDGCTPFTSRMKWLAHPYQQAEDLTPQDYATRFGSYVEIYGRSLNLGHHIIMVRQATFAALDLKHTCLDRPGYSRWPGHPHQMYLLDPVTQLEPDEMEFEIFNVDVEAMNQLEEVVVLFQDFVLTGRQTTMSSKSASFDIDHSAFNELSTLGIDDLYHQRILEFWQHIWANSMQAALDTVAKRWDHKLDGVNDFVQIATCEEAIQETRDNLEEGDDDDEIFNRFIQRIQDI</sequence>
<accession>A0A5C6SWU4</accession>
<organism evidence="1 2">
    <name type="scientific">Fusarium oxysporum f. sp. cubense</name>
    <dbReference type="NCBI Taxonomy" id="61366"/>
    <lineage>
        <taxon>Eukaryota</taxon>
        <taxon>Fungi</taxon>
        <taxon>Dikarya</taxon>
        <taxon>Ascomycota</taxon>
        <taxon>Pezizomycotina</taxon>
        <taxon>Sordariomycetes</taxon>
        <taxon>Hypocreomycetidae</taxon>
        <taxon>Hypocreales</taxon>
        <taxon>Nectriaceae</taxon>
        <taxon>Fusarium</taxon>
        <taxon>Fusarium oxysporum species complex</taxon>
    </lineage>
</organism>